<protein>
    <recommendedName>
        <fullName evidence="3">Cold-shock protein</fullName>
    </recommendedName>
</protein>
<dbReference type="eggNOG" id="ENOG5032YUY">
    <property type="taxonomic scope" value="Bacteria"/>
</dbReference>
<dbReference type="RefSeq" id="WP_006038905.1">
    <property type="nucleotide sequence ID" value="NZ_AEDD01000007.1"/>
</dbReference>
<accession>E0IAS7</accession>
<dbReference type="STRING" id="717606.PaecuDRAFT_2917"/>
<proteinExistence type="predicted"/>
<sequence length="69" mass="7878">MYSRKKPVEEIPEEETAVWLCTNDDCNGWMRDNFAFEAVPTCSQCSSPMVNGTKSLPVLVNTSKRFEKM</sequence>
<evidence type="ECO:0008006" key="3">
    <source>
        <dbReference type="Google" id="ProtNLM"/>
    </source>
</evidence>
<reference evidence="1 2" key="1">
    <citation type="submission" date="2010-07" db="EMBL/GenBank/DDBJ databases">
        <title>The draft genome of Paenibacillus curdlanolyticus YK9.</title>
        <authorList>
            <consortium name="US DOE Joint Genome Institute (JGI-PGF)"/>
            <person name="Lucas S."/>
            <person name="Copeland A."/>
            <person name="Lapidus A."/>
            <person name="Cheng J.-F."/>
            <person name="Bruce D."/>
            <person name="Goodwin L."/>
            <person name="Pitluck S."/>
            <person name="Land M.L."/>
            <person name="Hauser L."/>
            <person name="Chang Y.-J."/>
            <person name="Jeffries C."/>
            <person name="Anderson I.J."/>
            <person name="Johnson E."/>
            <person name="Loganathan U."/>
            <person name="Mulhopadhyay B."/>
            <person name="Kyrpides N."/>
            <person name="Woyke T.J."/>
        </authorList>
    </citation>
    <scope>NUCLEOTIDE SEQUENCE [LARGE SCALE GENOMIC DNA]</scope>
    <source>
        <strain evidence="1 2">YK9</strain>
    </source>
</reference>
<dbReference type="OrthoDB" id="1955171at2"/>
<gene>
    <name evidence="1" type="ORF">PaecuDRAFT_2917</name>
</gene>
<dbReference type="InterPro" id="IPR025916">
    <property type="entry name" value="YdjO"/>
</dbReference>
<dbReference type="AlphaFoldDB" id="E0IAS7"/>
<keyword evidence="2" id="KW-1185">Reference proteome</keyword>
<dbReference type="EMBL" id="AEDD01000007">
    <property type="protein sequence ID" value="EFM10481.1"/>
    <property type="molecule type" value="Genomic_DNA"/>
</dbReference>
<dbReference type="Proteomes" id="UP000005387">
    <property type="component" value="Unassembled WGS sequence"/>
</dbReference>
<name>E0IAS7_9BACL</name>
<evidence type="ECO:0000313" key="1">
    <source>
        <dbReference type="EMBL" id="EFM10481.1"/>
    </source>
</evidence>
<organism evidence="1 2">
    <name type="scientific">Paenibacillus curdlanolyticus YK9</name>
    <dbReference type="NCBI Taxonomy" id="717606"/>
    <lineage>
        <taxon>Bacteria</taxon>
        <taxon>Bacillati</taxon>
        <taxon>Bacillota</taxon>
        <taxon>Bacilli</taxon>
        <taxon>Bacillales</taxon>
        <taxon>Paenibacillaceae</taxon>
        <taxon>Paenibacillus</taxon>
    </lineage>
</organism>
<evidence type="ECO:0000313" key="2">
    <source>
        <dbReference type="Proteomes" id="UP000005387"/>
    </source>
</evidence>
<dbReference type="Pfam" id="PF14169">
    <property type="entry name" value="YdjO"/>
    <property type="match status" value="1"/>
</dbReference>